<proteinExistence type="inferred from homology"/>
<dbReference type="EMBL" id="JACRJB010000078">
    <property type="protein sequence ID" value="MBI5133039.1"/>
    <property type="molecule type" value="Genomic_DNA"/>
</dbReference>
<dbReference type="GO" id="GO:0006865">
    <property type="term" value="P:amino acid transport"/>
    <property type="evidence" value="ECO:0007669"/>
    <property type="project" value="UniProtKB-KW"/>
</dbReference>
<dbReference type="Gene3D" id="3.40.50.2300">
    <property type="match status" value="2"/>
</dbReference>
<feature type="domain" description="Leucine-binding protein" evidence="5">
    <location>
        <begin position="32"/>
        <end position="368"/>
    </location>
</feature>
<keyword evidence="2 4" id="KW-0732">Signal</keyword>
<dbReference type="AlphaFoldDB" id="A0A933VXA9"/>
<accession>A0A933VXA9</accession>
<name>A0A933VXA9_RHOPL</name>
<evidence type="ECO:0000256" key="3">
    <source>
        <dbReference type="ARBA" id="ARBA00022970"/>
    </source>
</evidence>
<dbReference type="SUPFAM" id="SSF53822">
    <property type="entry name" value="Periplasmic binding protein-like I"/>
    <property type="match status" value="1"/>
</dbReference>
<evidence type="ECO:0000259" key="5">
    <source>
        <dbReference type="Pfam" id="PF13458"/>
    </source>
</evidence>
<dbReference type="InterPro" id="IPR028081">
    <property type="entry name" value="Leu-bd"/>
</dbReference>
<dbReference type="InterPro" id="IPR028082">
    <property type="entry name" value="Peripla_BP_I"/>
</dbReference>
<organism evidence="6 7">
    <name type="scientific">Rhodopseudomonas palustris</name>
    <dbReference type="NCBI Taxonomy" id="1076"/>
    <lineage>
        <taxon>Bacteria</taxon>
        <taxon>Pseudomonadati</taxon>
        <taxon>Pseudomonadota</taxon>
        <taxon>Alphaproteobacteria</taxon>
        <taxon>Hyphomicrobiales</taxon>
        <taxon>Nitrobacteraceae</taxon>
        <taxon>Rhodopseudomonas</taxon>
    </lineage>
</organism>
<feature type="chain" id="PRO_5036705546" evidence="4">
    <location>
        <begin position="26"/>
        <end position="405"/>
    </location>
</feature>
<protein>
    <submittedName>
        <fullName evidence="6">ABC transporter substrate-binding protein</fullName>
    </submittedName>
</protein>
<sequence>MSPISIRLAATAGLIAVTFFSAAQAQVSDSVVKIGVLNDQSGPYVDLAGPGAVLATQMAVEDFGGNVLGAKVEVVFADHQNKPDVGSGVVRRWFDQDQVDAVIDVPTSSVALAVQDLARQKERVFLISGAASDSLSGKACSPFSIQTSDDTYALSVGTTNAVVENGGDTWFFLTADYVFGHLMEEQSRKLIEAKGGKVLGSVRHPQNTSDFASYLLQAQRSGAKVIGLANAGNDTINAIRQAGEFGLVASGQKMAGLILFSSDIKALGLKAAQGLMLSESFYWDMNPKTREFSLRFQKRFGGKMPTREQATAYATTLHYLKAIKAAGTDKADVVVKAMKATPMEFFGATGQIRADGRFIHDLTLYQVKSPEESTGEWDIYKPLRTIKGEDAFVPLEKSECPLVRS</sequence>
<dbReference type="PANTHER" id="PTHR30483:SF6">
    <property type="entry name" value="PERIPLASMIC BINDING PROTEIN OF ABC TRANSPORTER FOR NATURAL AMINO ACIDS"/>
    <property type="match status" value="1"/>
</dbReference>
<dbReference type="PANTHER" id="PTHR30483">
    <property type="entry name" value="LEUCINE-SPECIFIC-BINDING PROTEIN"/>
    <property type="match status" value="1"/>
</dbReference>
<dbReference type="Proteomes" id="UP000782519">
    <property type="component" value="Unassembled WGS sequence"/>
</dbReference>
<evidence type="ECO:0000256" key="1">
    <source>
        <dbReference type="ARBA" id="ARBA00010062"/>
    </source>
</evidence>
<dbReference type="CDD" id="cd06327">
    <property type="entry name" value="PBP1_SBP-like"/>
    <property type="match status" value="1"/>
</dbReference>
<evidence type="ECO:0000313" key="7">
    <source>
        <dbReference type="Proteomes" id="UP000782519"/>
    </source>
</evidence>
<keyword evidence="3" id="KW-0813">Transport</keyword>
<comment type="caution">
    <text evidence="6">The sequence shown here is derived from an EMBL/GenBank/DDBJ whole genome shotgun (WGS) entry which is preliminary data.</text>
</comment>
<evidence type="ECO:0000313" key="6">
    <source>
        <dbReference type="EMBL" id="MBI5133039.1"/>
    </source>
</evidence>
<dbReference type="Pfam" id="PF13458">
    <property type="entry name" value="Peripla_BP_6"/>
    <property type="match status" value="1"/>
</dbReference>
<gene>
    <name evidence="6" type="ORF">HZA66_26670</name>
</gene>
<reference evidence="6" key="1">
    <citation type="submission" date="2020-07" db="EMBL/GenBank/DDBJ databases">
        <title>Huge and variable diversity of episymbiotic CPR bacteria and DPANN archaea in groundwater ecosystems.</title>
        <authorList>
            <person name="He C.Y."/>
            <person name="Keren R."/>
            <person name="Whittaker M."/>
            <person name="Farag I.F."/>
            <person name="Doudna J."/>
            <person name="Cate J.H.D."/>
            <person name="Banfield J.F."/>
        </authorList>
    </citation>
    <scope>NUCLEOTIDE SEQUENCE</scope>
    <source>
        <strain evidence="6">NC_groundwater_1818_Pr3_B-0.1um_66_35</strain>
    </source>
</reference>
<dbReference type="InterPro" id="IPR051010">
    <property type="entry name" value="BCAA_transport"/>
</dbReference>
<keyword evidence="3" id="KW-0029">Amino-acid transport</keyword>
<feature type="signal peptide" evidence="4">
    <location>
        <begin position="1"/>
        <end position="25"/>
    </location>
</feature>
<comment type="similarity">
    <text evidence="1">Belongs to the leucine-binding protein family.</text>
</comment>
<evidence type="ECO:0000256" key="4">
    <source>
        <dbReference type="SAM" id="SignalP"/>
    </source>
</evidence>
<evidence type="ECO:0000256" key="2">
    <source>
        <dbReference type="ARBA" id="ARBA00022729"/>
    </source>
</evidence>